<dbReference type="KEGG" id="talb:FTW19_24730"/>
<proteinExistence type="predicted"/>
<dbReference type="PANTHER" id="PTHR14097:SF8">
    <property type="entry name" value="NAD(P)-BINDING DOMAIN-CONTAINING PROTEIN"/>
    <property type="match status" value="1"/>
</dbReference>
<sequence length="222" mass="24499">MRVLIFGASGMVGQGILLECLRAVDVAEVVSVGRSPLPQKHPKLKEILLPNLFDIATVTDDLSNFDAVFFPLGVSSFRMSEADYRYITYDLAMKIASLVARQSPQATFCYVSGRGTDINSRTMWSRVKGELEEALLRLPFADAFMFRPGAIRPMDGIKTKTPLYNAIYLLFSPIVPLLARLFPAQITTTREVGKAMLAVARKGYPSPILEPIDIRRAAGVSI</sequence>
<gene>
    <name evidence="1" type="ORF">FTW19_24730</name>
</gene>
<organism evidence="1 2">
    <name type="scientific">Terriglobus albidus</name>
    <dbReference type="NCBI Taxonomy" id="1592106"/>
    <lineage>
        <taxon>Bacteria</taxon>
        <taxon>Pseudomonadati</taxon>
        <taxon>Acidobacteriota</taxon>
        <taxon>Terriglobia</taxon>
        <taxon>Terriglobales</taxon>
        <taxon>Acidobacteriaceae</taxon>
        <taxon>Terriglobus</taxon>
    </lineage>
</organism>
<dbReference type="Proteomes" id="UP000321820">
    <property type="component" value="Chromosome"/>
</dbReference>
<dbReference type="EMBL" id="CP042806">
    <property type="protein sequence ID" value="QEE30922.1"/>
    <property type="molecule type" value="Genomic_DNA"/>
</dbReference>
<dbReference type="OrthoDB" id="9785372at2"/>
<accession>A0A5B9EFR7</accession>
<evidence type="ECO:0000313" key="2">
    <source>
        <dbReference type="Proteomes" id="UP000321820"/>
    </source>
</evidence>
<dbReference type="Gene3D" id="3.40.50.720">
    <property type="entry name" value="NAD(P)-binding Rossmann-like Domain"/>
    <property type="match status" value="1"/>
</dbReference>
<reference evidence="1 2" key="1">
    <citation type="submission" date="2019-08" db="EMBL/GenBank/DDBJ databases">
        <title>Complete genome sequence of Terriglobus albidus strain ORNL.</title>
        <authorList>
            <person name="Podar M."/>
        </authorList>
    </citation>
    <scope>NUCLEOTIDE SEQUENCE [LARGE SCALE GENOMIC DNA]</scope>
    <source>
        <strain evidence="1 2">ORNL</strain>
    </source>
</reference>
<evidence type="ECO:0000313" key="1">
    <source>
        <dbReference type="EMBL" id="QEE30922.1"/>
    </source>
</evidence>
<protein>
    <submittedName>
        <fullName evidence="1">Epimerase</fullName>
    </submittedName>
</protein>
<dbReference type="AlphaFoldDB" id="A0A5B9EFR7"/>
<dbReference type="SUPFAM" id="SSF51735">
    <property type="entry name" value="NAD(P)-binding Rossmann-fold domains"/>
    <property type="match status" value="1"/>
</dbReference>
<dbReference type="InterPro" id="IPR036291">
    <property type="entry name" value="NAD(P)-bd_dom_sf"/>
</dbReference>
<dbReference type="PANTHER" id="PTHR14097">
    <property type="entry name" value="OXIDOREDUCTASE HTATIP2"/>
    <property type="match status" value="1"/>
</dbReference>
<keyword evidence="2" id="KW-1185">Reference proteome</keyword>
<name>A0A5B9EFR7_9BACT</name>